<comment type="caution">
    <text evidence="2">The sequence shown here is derived from an EMBL/GenBank/DDBJ whole genome shotgun (WGS) entry which is preliminary data.</text>
</comment>
<dbReference type="Gene3D" id="3.40.50.720">
    <property type="entry name" value="NAD(P)-binding Rossmann-like Domain"/>
    <property type="match status" value="1"/>
</dbReference>
<dbReference type="STRING" id="1122991.GCA_000613445_00360"/>
<evidence type="ECO:0000313" key="2">
    <source>
        <dbReference type="EMBL" id="PXX17282.1"/>
    </source>
</evidence>
<dbReference type="EMBL" id="QJJX01000056">
    <property type="protein sequence ID" value="PXX17282.1"/>
    <property type="molecule type" value="Genomic_DNA"/>
</dbReference>
<dbReference type="InterPro" id="IPR011032">
    <property type="entry name" value="GroES-like_sf"/>
</dbReference>
<dbReference type="Proteomes" id="UP000248314">
    <property type="component" value="Unassembled WGS sequence"/>
</dbReference>
<dbReference type="Pfam" id="PF13602">
    <property type="entry name" value="ADH_zinc_N_2"/>
    <property type="match status" value="1"/>
</dbReference>
<protein>
    <submittedName>
        <fullName evidence="2">NADPH:quinone reductase-like Zn-dependent oxidoreductase</fullName>
    </submittedName>
</protein>
<dbReference type="PANTHER" id="PTHR43482">
    <property type="entry name" value="PROTEIN AST1-RELATED"/>
    <property type="match status" value="1"/>
</dbReference>
<proteinExistence type="predicted"/>
<sequence length="332" mass="36064">MRAIQIDGYKTGDVKVALRQVVMPQVGDNDVLVKVKTAAVNPLDLLIADGDVKLVVPYNFPLTMGNEMVEVVERVGAKVNNFEVGTRVFARLPLQRIGAFAEYVAVDAEALAIVPEYLTDEEAAAIPLTALTAEQALDLLHLKTNSSLFISGGSGSFGAMAIPLSAARGLKVITSGGVEAKERTLALGADRFFDYRTEDYTEHLRDVDGAIDSLGDKELPRLFSILRQGATVVSLRGMPNGSFAKTFGLPLWKQWLFKLVGLKNERMAARKGQKYHFIFVTSDGKQLQRAASILEKCNVRPAVGNVYSLKQAEEALRDVAAGSKKGKVIIKL</sequence>
<keyword evidence="3" id="KW-1185">Reference proteome</keyword>
<dbReference type="InterPro" id="IPR013154">
    <property type="entry name" value="ADH-like_N"/>
</dbReference>
<dbReference type="SUPFAM" id="SSF50129">
    <property type="entry name" value="GroES-like"/>
    <property type="match status" value="1"/>
</dbReference>
<dbReference type="Gene3D" id="3.90.180.10">
    <property type="entry name" value="Medium-chain alcohol dehydrogenases, catalytic domain"/>
    <property type="match status" value="1"/>
</dbReference>
<dbReference type="InterPro" id="IPR020843">
    <property type="entry name" value="ER"/>
</dbReference>
<dbReference type="PANTHER" id="PTHR43482:SF1">
    <property type="entry name" value="PROTEIN AST1-RELATED"/>
    <property type="match status" value="1"/>
</dbReference>
<dbReference type="AlphaFoldDB" id="A0A318HPD6"/>
<dbReference type="Pfam" id="PF08240">
    <property type="entry name" value="ADH_N"/>
    <property type="match status" value="1"/>
</dbReference>
<accession>A0A318HPD6</accession>
<dbReference type="RefSeq" id="WP_025817485.1">
    <property type="nucleotide sequence ID" value="NZ_BAIZ01000064.1"/>
</dbReference>
<organism evidence="2 3">
    <name type="scientific">Hoylesella shahii DSM 15611 = JCM 12083</name>
    <dbReference type="NCBI Taxonomy" id="1122991"/>
    <lineage>
        <taxon>Bacteria</taxon>
        <taxon>Pseudomonadati</taxon>
        <taxon>Bacteroidota</taxon>
        <taxon>Bacteroidia</taxon>
        <taxon>Bacteroidales</taxon>
        <taxon>Prevotellaceae</taxon>
        <taxon>Hoylesella</taxon>
    </lineage>
</organism>
<dbReference type="InterPro" id="IPR036291">
    <property type="entry name" value="NAD(P)-bd_dom_sf"/>
</dbReference>
<gene>
    <name evidence="2" type="ORF">EJ73_02695</name>
</gene>
<evidence type="ECO:0000259" key="1">
    <source>
        <dbReference type="SMART" id="SM00829"/>
    </source>
</evidence>
<dbReference type="GO" id="GO:0016491">
    <property type="term" value="F:oxidoreductase activity"/>
    <property type="evidence" value="ECO:0007669"/>
    <property type="project" value="InterPro"/>
</dbReference>
<reference evidence="2 3" key="1">
    <citation type="submission" date="2018-05" db="EMBL/GenBank/DDBJ databases">
        <title>Genomic Encyclopedia of Type Strains, Phase I: the one thousand microbial genomes (KMG-I) project.</title>
        <authorList>
            <person name="Kyrpides N."/>
        </authorList>
    </citation>
    <scope>NUCLEOTIDE SEQUENCE [LARGE SCALE GENOMIC DNA]</scope>
    <source>
        <strain evidence="2 3">DSM 15611</strain>
    </source>
</reference>
<dbReference type="InterPro" id="IPR052585">
    <property type="entry name" value="Lipid_raft_assoc_Zn_ADH"/>
</dbReference>
<dbReference type="SMART" id="SM00829">
    <property type="entry name" value="PKS_ER"/>
    <property type="match status" value="1"/>
</dbReference>
<dbReference type="SUPFAM" id="SSF51735">
    <property type="entry name" value="NAD(P)-binding Rossmann-fold domains"/>
    <property type="match status" value="1"/>
</dbReference>
<name>A0A318HPD6_9BACT</name>
<evidence type="ECO:0000313" key="3">
    <source>
        <dbReference type="Proteomes" id="UP000248314"/>
    </source>
</evidence>
<feature type="domain" description="Enoyl reductase (ER)" evidence="1">
    <location>
        <begin position="12"/>
        <end position="330"/>
    </location>
</feature>
<dbReference type="OrthoDB" id="9787435at2"/>
<dbReference type="CDD" id="cd05289">
    <property type="entry name" value="MDR_like_2"/>
    <property type="match status" value="1"/>
</dbReference>